<protein>
    <recommendedName>
        <fullName evidence="4">Large ribosomal subunit protein uL10</fullName>
    </recommendedName>
    <alternativeName>
        <fullName evidence="5">60S acidic ribosomal protein P0</fullName>
    </alternativeName>
</protein>
<dbReference type="Pfam" id="PF17777">
    <property type="entry name" value="RL10P_insert"/>
    <property type="match status" value="1"/>
</dbReference>
<dbReference type="EMBL" id="MNPJ01000023">
    <property type="protein sequence ID" value="OQS54017.1"/>
    <property type="molecule type" value="Genomic_DNA"/>
</dbReference>
<reference evidence="7 8" key="1">
    <citation type="journal article" date="2017" name="Environ. Microbiol.">
        <title>Decay of the glycolytic pathway and adaptation to intranuclear parasitism within Enterocytozoonidae microsporidia.</title>
        <authorList>
            <person name="Wiredu Boakye D."/>
            <person name="Jaroenlak P."/>
            <person name="Prachumwat A."/>
            <person name="Williams T.A."/>
            <person name="Bateman K.S."/>
            <person name="Itsathitphaisarn O."/>
            <person name="Sritunyalucksana K."/>
            <person name="Paszkiewicz K.H."/>
            <person name="Moore K.A."/>
            <person name="Stentiford G.D."/>
            <person name="Williams B.A."/>
        </authorList>
    </citation>
    <scope>NUCLEOTIDE SEQUENCE [LARGE SCALE GENOMIC DNA]</scope>
    <source>
        <strain evidence="7 8">TH1</strain>
    </source>
</reference>
<dbReference type="Gene3D" id="3.90.105.20">
    <property type="match status" value="1"/>
</dbReference>
<evidence type="ECO:0000256" key="1">
    <source>
        <dbReference type="ARBA" id="ARBA00008889"/>
    </source>
</evidence>
<dbReference type="GO" id="GO:0022625">
    <property type="term" value="C:cytosolic large ribosomal subunit"/>
    <property type="evidence" value="ECO:0007669"/>
    <property type="project" value="TreeGrafter"/>
</dbReference>
<dbReference type="Proteomes" id="UP000192758">
    <property type="component" value="Unassembled WGS sequence"/>
</dbReference>
<sequence>MTTKTISPKKVAMFEKTQRMFTAYDKFMFLDLNKVLSTQFKNIKNELPGDVKFLFAKNKIMKKALEALKEKDNKFENVIGMVKNNNIVAFYENNDTANKIYDVCQKYKRSSFARYGDVAEEDIIIPTGVTKLGPDQIQLFHAARMNTKINKGNIEIAAEHKIVEGGKVVGVSEANLLFKLNIMPFNFGLYILKVFEGDEIFDKKVLAVSEKEVEDTFSEVVGVLATFSLGVGMLTEASLPYEISSAHKDIKKVSLALDFEI</sequence>
<evidence type="ECO:0000256" key="3">
    <source>
        <dbReference type="ARBA" id="ARBA00023274"/>
    </source>
</evidence>
<dbReference type="FunFam" id="3.90.105.20:FF:000001">
    <property type="entry name" value="60S acidic ribosomal protein P0"/>
    <property type="match status" value="1"/>
</dbReference>
<dbReference type="GO" id="GO:0070180">
    <property type="term" value="F:large ribosomal subunit rRNA binding"/>
    <property type="evidence" value="ECO:0007669"/>
    <property type="project" value="TreeGrafter"/>
</dbReference>
<evidence type="ECO:0000313" key="7">
    <source>
        <dbReference type="EMBL" id="OQS54017.1"/>
    </source>
</evidence>
<dbReference type="STRING" id="646526.A0A1W0E435"/>
<gene>
    <name evidence="7" type="primary">RPP0</name>
    <name evidence="7" type="ORF">EHP00_502</name>
</gene>
<feature type="domain" description="Large ribosomal subunit protein uL10-like insertion" evidence="6">
    <location>
        <begin position="113"/>
        <end position="182"/>
    </location>
</feature>
<evidence type="ECO:0000256" key="5">
    <source>
        <dbReference type="ARBA" id="ARBA00035444"/>
    </source>
</evidence>
<dbReference type="PANTHER" id="PTHR45699">
    <property type="entry name" value="60S ACIDIC RIBOSOMAL PROTEIN P0"/>
    <property type="match status" value="1"/>
</dbReference>
<dbReference type="VEuPathDB" id="MicrosporidiaDB:EHP00_502"/>
<keyword evidence="2" id="KW-0689">Ribosomal protein</keyword>
<dbReference type="InterPro" id="IPR043164">
    <property type="entry name" value="Ribosomal_uL10-like_insert_sf"/>
</dbReference>
<dbReference type="GO" id="GO:0003735">
    <property type="term" value="F:structural constituent of ribosome"/>
    <property type="evidence" value="ECO:0007669"/>
    <property type="project" value="TreeGrafter"/>
</dbReference>
<comment type="caution">
    <text evidence="7">The sequence shown here is derived from an EMBL/GenBank/DDBJ whole genome shotgun (WGS) entry which is preliminary data.</text>
</comment>
<dbReference type="InterPro" id="IPR043141">
    <property type="entry name" value="Ribosomal_uL10-like_sf"/>
</dbReference>
<dbReference type="GO" id="GO:0002181">
    <property type="term" value="P:cytoplasmic translation"/>
    <property type="evidence" value="ECO:0007669"/>
    <property type="project" value="TreeGrafter"/>
</dbReference>
<evidence type="ECO:0000313" key="8">
    <source>
        <dbReference type="Proteomes" id="UP000192758"/>
    </source>
</evidence>
<proteinExistence type="inferred from homology"/>
<dbReference type="AlphaFoldDB" id="A0A1W0E435"/>
<dbReference type="InterPro" id="IPR050323">
    <property type="entry name" value="Ribosomal_protein_uL10"/>
</dbReference>
<keyword evidence="3" id="KW-0687">Ribonucleoprotein</keyword>
<organism evidence="7 8">
    <name type="scientific">Ecytonucleospora hepatopenaei</name>
    <dbReference type="NCBI Taxonomy" id="646526"/>
    <lineage>
        <taxon>Eukaryota</taxon>
        <taxon>Fungi</taxon>
        <taxon>Fungi incertae sedis</taxon>
        <taxon>Microsporidia</taxon>
        <taxon>Enterocytozoonidae</taxon>
        <taxon>Ecytonucleospora</taxon>
    </lineage>
</organism>
<dbReference type="GO" id="GO:0000027">
    <property type="term" value="P:ribosomal large subunit assembly"/>
    <property type="evidence" value="ECO:0007669"/>
    <property type="project" value="TreeGrafter"/>
</dbReference>
<dbReference type="PANTHER" id="PTHR45699:SF3">
    <property type="entry name" value="LARGE RIBOSOMAL SUBUNIT PROTEIN UL10"/>
    <property type="match status" value="1"/>
</dbReference>
<dbReference type="InterPro" id="IPR040637">
    <property type="entry name" value="Ribosomal_uL10-like_insert"/>
</dbReference>
<dbReference type="InterPro" id="IPR001790">
    <property type="entry name" value="Ribosomal_uL10"/>
</dbReference>
<dbReference type="Gene3D" id="3.30.70.1730">
    <property type="match status" value="1"/>
</dbReference>
<keyword evidence="8" id="KW-1185">Reference proteome</keyword>
<comment type="similarity">
    <text evidence="1">Belongs to the universal ribosomal protein uL10 family.</text>
</comment>
<name>A0A1W0E435_9MICR</name>
<evidence type="ECO:0000256" key="4">
    <source>
        <dbReference type="ARBA" id="ARBA00035202"/>
    </source>
</evidence>
<dbReference type="SUPFAM" id="SSF160369">
    <property type="entry name" value="Ribosomal protein L10-like"/>
    <property type="match status" value="1"/>
</dbReference>
<evidence type="ECO:0000256" key="2">
    <source>
        <dbReference type="ARBA" id="ARBA00022980"/>
    </source>
</evidence>
<evidence type="ECO:0000259" key="6">
    <source>
        <dbReference type="Pfam" id="PF17777"/>
    </source>
</evidence>
<dbReference type="OrthoDB" id="10259902at2759"/>
<accession>A0A1W0E435</accession>
<dbReference type="Pfam" id="PF00466">
    <property type="entry name" value="Ribosomal_L10"/>
    <property type="match status" value="1"/>
</dbReference>